<dbReference type="GO" id="GO:0030248">
    <property type="term" value="F:cellulose binding"/>
    <property type="evidence" value="ECO:0007669"/>
    <property type="project" value="InterPro"/>
</dbReference>
<keyword evidence="3" id="KW-1015">Disulfide bond</keyword>
<dbReference type="OrthoDB" id="6020543at2759"/>
<evidence type="ECO:0000256" key="3">
    <source>
        <dbReference type="ARBA" id="ARBA00023157"/>
    </source>
</evidence>
<feature type="signal peptide" evidence="5">
    <location>
        <begin position="1"/>
        <end position="20"/>
    </location>
</feature>
<reference evidence="7 8" key="1">
    <citation type="submission" date="2020-01" db="EMBL/GenBank/DDBJ databases">
        <title>Identification and distribution of gene clusters putatively required for synthesis of sphingolipid metabolism inhibitors in phylogenetically diverse species of the filamentous fungus Fusarium.</title>
        <authorList>
            <person name="Kim H.-S."/>
            <person name="Busman M."/>
            <person name="Brown D.W."/>
            <person name="Divon H."/>
            <person name="Uhlig S."/>
            <person name="Proctor R.H."/>
        </authorList>
    </citation>
    <scope>NUCLEOTIDE SEQUENCE [LARGE SCALE GENOMIC DNA]</scope>
    <source>
        <strain evidence="7 8">NRRL 20459</strain>
    </source>
</reference>
<evidence type="ECO:0000256" key="4">
    <source>
        <dbReference type="SAM" id="MobiDB-lite"/>
    </source>
</evidence>
<evidence type="ECO:0000256" key="5">
    <source>
        <dbReference type="SAM" id="SignalP"/>
    </source>
</evidence>
<dbReference type="GO" id="GO:0005975">
    <property type="term" value="P:carbohydrate metabolic process"/>
    <property type="evidence" value="ECO:0007669"/>
    <property type="project" value="InterPro"/>
</dbReference>
<dbReference type="InterPro" id="IPR035971">
    <property type="entry name" value="CBD_sf"/>
</dbReference>
<feature type="compositionally biased region" description="Low complexity" evidence="4">
    <location>
        <begin position="239"/>
        <end position="256"/>
    </location>
</feature>
<dbReference type="PANTHER" id="PTHR33630">
    <property type="entry name" value="CUTINASE RV1984C-RELATED-RELATED"/>
    <property type="match status" value="1"/>
</dbReference>
<protein>
    <submittedName>
        <fullName evidence="7">Acetylxylan esterase</fullName>
    </submittedName>
</protein>
<feature type="chain" id="PRO_5034803124" evidence="5">
    <location>
        <begin position="21"/>
        <end position="308"/>
    </location>
</feature>
<evidence type="ECO:0000256" key="2">
    <source>
        <dbReference type="ARBA" id="ARBA00022801"/>
    </source>
</evidence>
<dbReference type="InterPro" id="IPR029058">
    <property type="entry name" value="AB_hydrolase_fold"/>
</dbReference>
<keyword evidence="8" id="KW-1185">Reference proteome</keyword>
<dbReference type="InterPro" id="IPR000675">
    <property type="entry name" value="Cutinase/axe"/>
</dbReference>
<evidence type="ECO:0000313" key="7">
    <source>
        <dbReference type="EMBL" id="KAF4464886.1"/>
    </source>
</evidence>
<keyword evidence="2" id="KW-0378">Hydrolase</keyword>
<dbReference type="Gene3D" id="3.40.50.1820">
    <property type="entry name" value="alpha/beta hydrolase"/>
    <property type="match status" value="1"/>
</dbReference>
<dbReference type="InterPro" id="IPR000254">
    <property type="entry name" value="CBD"/>
</dbReference>
<dbReference type="Pfam" id="PF01083">
    <property type="entry name" value="Cutinase"/>
    <property type="match status" value="1"/>
</dbReference>
<organism evidence="7 8">
    <name type="scientific">Fusarium albosuccineum</name>
    <dbReference type="NCBI Taxonomy" id="1237068"/>
    <lineage>
        <taxon>Eukaryota</taxon>
        <taxon>Fungi</taxon>
        <taxon>Dikarya</taxon>
        <taxon>Ascomycota</taxon>
        <taxon>Pezizomycotina</taxon>
        <taxon>Sordariomycetes</taxon>
        <taxon>Hypocreomycetidae</taxon>
        <taxon>Hypocreales</taxon>
        <taxon>Nectriaceae</taxon>
        <taxon>Fusarium</taxon>
        <taxon>Fusarium decemcellulare species complex</taxon>
    </lineage>
</organism>
<dbReference type="SMART" id="SM01110">
    <property type="entry name" value="Cutinase"/>
    <property type="match status" value="1"/>
</dbReference>
<dbReference type="GO" id="GO:0052689">
    <property type="term" value="F:carboxylic ester hydrolase activity"/>
    <property type="evidence" value="ECO:0007669"/>
    <property type="project" value="UniProtKB-ARBA"/>
</dbReference>
<dbReference type="PROSITE" id="PS00562">
    <property type="entry name" value="CBM1_1"/>
    <property type="match status" value="1"/>
</dbReference>
<evidence type="ECO:0000256" key="1">
    <source>
        <dbReference type="ARBA" id="ARBA00022729"/>
    </source>
</evidence>
<dbReference type="AlphaFoldDB" id="A0A8H4L9T4"/>
<gene>
    <name evidence="7" type="ORF">FALBO_8274</name>
</gene>
<evidence type="ECO:0000313" key="8">
    <source>
        <dbReference type="Proteomes" id="UP000554235"/>
    </source>
</evidence>
<dbReference type="Proteomes" id="UP000554235">
    <property type="component" value="Unassembled WGS sequence"/>
</dbReference>
<evidence type="ECO:0000259" key="6">
    <source>
        <dbReference type="PROSITE" id="PS51164"/>
    </source>
</evidence>
<name>A0A8H4L9T4_9HYPO</name>
<dbReference type="SMART" id="SM00236">
    <property type="entry name" value="fCBD"/>
    <property type="match status" value="1"/>
</dbReference>
<dbReference type="EMBL" id="JAADYS010001130">
    <property type="protein sequence ID" value="KAF4464886.1"/>
    <property type="molecule type" value="Genomic_DNA"/>
</dbReference>
<feature type="region of interest" description="Disordered" evidence="4">
    <location>
        <begin position="227"/>
        <end position="266"/>
    </location>
</feature>
<dbReference type="PANTHER" id="PTHR33630:SF13">
    <property type="entry name" value="ACETYLXYLAN ESTERASE"/>
    <property type="match status" value="1"/>
</dbReference>
<dbReference type="Pfam" id="PF00734">
    <property type="entry name" value="CBM_1"/>
    <property type="match status" value="1"/>
</dbReference>
<dbReference type="PROSITE" id="PS51164">
    <property type="entry name" value="CBM1_2"/>
    <property type="match status" value="1"/>
</dbReference>
<dbReference type="SUPFAM" id="SSF57180">
    <property type="entry name" value="Cellulose-binding domain"/>
    <property type="match status" value="1"/>
</dbReference>
<proteinExistence type="predicted"/>
<feature type="domain" description="CBM1" evidence="6">
    <location>
        <begin position="272"/>
        <end position="307"/>
    </location>
</feature>
<dbReference type="GO" id="GO:0005576">
    <property type="term" value="C:extracellular region"/>
    <property type="evidence" value="ECO:0007669"/>
    <property type="project" value="InterPro"/>
</dbReference>
<dbReference type="SUPFAM" id="SSF53474">
    <property type="entry name" value="alpha/beta-Hydrolases"/>
    <property type="match status" value="1"/>
</dbReference>
<keyword evidence="1 5" id="KW-0732">Signal</keyword>
<comment type="caution">
    <text evidence="7">The sequence shown here is derived from an EMBL/GenBank/DDBJ whole genome shotgun (WGS) entry which is preliminary data.</text>
</comment>
<accession>A0A8H4L9T4</accession>
<sequence length="308" mass="31296">MRTSVQAFALLLAEALVVNAQSCPDIHIFGARETTVSPGFGSAGALVNMIIADHPGATSEAIVYPACGGQSSCGGVAYGDSARQGTAAVATAVNNLHSRCPNTNIVLGGQIMDNAFCGGGDPGSGISDTSVPITASAVAKVKAAIFLGDPRYVSGLAYGVGTCKAGGFAARPSGFVCPNAAKVQLYCDSQDPYCCNGNDANHHQQYVSIYGQQALAFVNSKLGSSVGDDASDAVDEPTNSDSSDANADSSSPSVAPQETVVEDSGEQQQDADCAALWGQCGGQAWTGATCCSQGTCKELNQYYSQCTN</sequence>